<accession>A0A6A2X6V8</accession>
<dbReference type="Proteomes" id="UP000436088">
    <property type="component" value="Unassembled WGS sequence"/>
</dbReference>
<dbReference type="SUPFAM" id="SSF81383">
    <property type="entry name" value="F-box domain"/>
    <property type="match status" value="1"/>
</dbReference>
<dbReference type="OrthoDB" id="265717at2759"/>
<dbReference type="InterPro" id="IPR011990">
    <property type="entry name" value="TPR-like_helical_dom_sf"/>
</dbReference>
<organism evidence="2 3">
    <name type="scientific">Hibiscus syriacus</name>
    <name type="common">Rose of Sharon</name>
    <dbReference type="NCBI Taxonomy" id="106335"/>
    <lineage>
        <taxon>Eukaryota</taxon>
        <taxon>Viridiplantae</taxon>
        <taxon>Streptophyta</taxon>
        <taxon>Embryophyta</taxon>
        <taxon>Tracheophyta</taxon>
        <taxon>Spermatophyta</taxon>
        <taxon>Magnoliopsida</taxon>
        <taxon>eudicotyledons</taxon>
        <taxon>Gunneridae</taxon>
        <taxon>Pentapetalae</taxon>
        <taxon>rosids</taxon>
        <taxon>malvids</taxon>
        <taxon>Malvales</taxon>
        <taxon>Malvaceae</taxon>
        <taxon>Malvoideae</taxon>
        <taxon>Hibiscus</taxon>
    </lineage>
</organism>
<feature type="domain" description="At2g35280-like TPR" evidence="1">
    <location>
        <begin position="75"/>
        <end position="148"/>
    </location>
</feature>
<dbReference type="AlphaFoldDB" id="A0A6A2X6V8"/>
<gene>
    <name evidence="2" type="ORF">F3Y22_tig00112044pilonHSYRG00008</name>
</gene>
<evidence type="ECO:0000313" key="3">
    <source>
        <dbReference type="Proteomes" id="UP000436088"/>
    </source>
</evidence>
<dbReference type="EMBL" id="VEPZ02001491">
    <property type="protein sequence ID" value="KAE8670872.1"/>
    <property type="molecule type" value="Genomic_DNA"/>
</dbReference>
<dbReference type="InterPro" id="IPR036047">
    <property type="entry name" value="F-box-like_dom_sf"/>
</dbReference>
<reference evidence="2" key="1">
    <citation type="submission" date="2019-09" db="EMBL/GenBank/DDBJ databases">
        <title>Draft genome information of white flower Hibiscus syriacus.</title>
        <authorList>
            <person name="Kim Y.-M."/>
        </authorList>
    </citation>
    <scope>NUCLEOTIDE SEQUENCE [LARGE SCALE GENOMIC DNA]</scope>
    <source>
        <strain evidence="2">YM2019G1</strain>
    </source>
</reference>
<protein>
    <submittedName>
        <fullName evidence="2">F-box protein</fullName>
    </submittedName>
</protein>
<proteinExistence type="predicted"/>
<dbReference type="PANTHER" id="PTHR46758:SF9">
    <property type="entry name" value="MYND-TYPE DOMAIN-CONTAINING PROTEIN"/>
    <property type="match status" value="1"/>
</dbReference>
<dbReference type="PANTHER" id="PTHR46758">
    <property type="entry name" value="MYND DOMAIN-CONTAINING"/>
    <property type="match status" value="1"/>
</dbReference>
<name>A0A6A2X6V8_HIBSY</name>
<dbReference type="InterPro" id="IPR057136">
    <property type="entry name" value="At2g35280_TPR_dom"/>
</dbReference>
<dbReference type="Gene3D" id="1.25.40.10">
    <property type="entry name" value="Tetratricopeptide repeat domain"/>
    <property type="match status" value="1"/>
</dbReference>
<dbReference type="SUPFAM" id="SSF81901">
    <property type="entry name" value="HCP-like"/>
    <property type="match status" value="1"/>
</dbReference>
<sequence>MLQRKKQRISRKFTQKPDPFDGLPDDLVISIISKLASSASSPPDFFSILLTCKRINLLAVHPLILSKVGLKDFAVKARKWCDSVHRFLKQNVNAGNDEACYILGMIRFYCLKNRRSGESLMAKPAIKSHTPSICSLAVIQFNGSGSSKINKELRAGVALCERAAFLGHVGALRELGHCLQDV</sequence>
<evidence type="ECO:0000259" key="1">
    <source>
        <dbReference type="Pfam" id="PF23310"/>
    </source>
</evidence>
<evidence type="ECO:0000313" key="2">
    <source>
        <dbReference type="EMBL" id="KAE8670872.1"/>
    </source>
</evidence>
<dbReference type="Pfam" id="PF23310">
    <property type="entry name" value="TPR_27"/>
    <property type="match status" value="1"/>
</dbReference>
<comment type="caution">
    <text evidence="2">The sequence shown here is derived from an EMBL/GenBank/DDBJ whole genome shotgun (WGS) entry which is preliminary data.</text>
</comment>
<keyword evidence="3" id="KW-1185">Reference proteome</keyword>
<dbReference type="InterPro" id="IPR044508">
    <property type="entry name" value="At5g50450/At1g67340-like"/>
</dbReference>